<keyword evidence="3 10" id="KW-0812">Transmembrane</keyword>
<feature type="domain" description="G-protein coupled receptors family 1 profile" evidence="11">
    <location>
        <begin position="78"/>
        <end position="327"/>
    </location>
</feature>
<keyword evidence="4 10" id="KW-1133">Transmembrane helix</keyword>
<evidence type="ECO:0000256" key="6">
    <source>
        <dbReference type="ARBA" id="ARBA00023136"/>
    </source>
</evidence>
<dbReference type="Pfam" id="PF00001">
    <property type="entry name" value="7tm_1"/>
    <property type="match status" value="1"/>
</dbReference>
<dbReference type="OrthoDB" id="6281677at2759"/>
<dbReference type="InterPro" id="IPR000276">
    <property type="entry name" value="GPCR_Rhodpsn"/>
</dbReference>
<protein>
    <submittedName>
        <fullName evidence="13">Adrenocorticotropic hormone receptor isoform X1</fullName>
    </submittedName>
</protein>
<evidence type="ECO:0000256" key="3">
    <source>
        <dbReference type="ARBA" id="ARBA00022692"/>
    </source>
</evidence>
<dbReference type="RefSeq" id="XP_013412381.1">
    <property type="nucleotide sequence ID" value="XM_013556927.1"/>
</dbReference>
<dbReference type="GeneID" id="106175098"/>
<evidence type="ECO:0000256" key="9">
    <source>
        <dbReference type="ARBA" id="ARBA00023224"/>
    </source>
</evidence>
<keyword evidence="7 13" id="KW-0675">Receptor</keyword>
<evidence type="ECO:0000259" key="11">
    <source>
        <dbReference type="PROSITE" id="PS50262"/>
    </source>
</evidence>
<dbReference type="PANTHER" id="PTHR24246:SF27">
    <property type="entry name" value="ADENOSINE RECEPTOR, ISOFORM A"/>
    <property type="match status" value="1"/>
</dbReference>
<evidence type="ECO:0000256" key="2">
    <source>
        <dbReference type="ARBA" id="ARBA00022475"/>
    </source>
</evidence>
<keyword evidence="2" id="KW-1003">Cell membrane</keyword>
<dbReference type="OMA" id="ARMILIC"/>
<accession>A0A1S3JQF1</accession>
<feature type="transmembrane region" description="Helical" evidence="10">
    <location>
        <begin position="213"/>
        <end position="234"/>
    </location>
</feature>
<dbReference type="PRINTS" id="PR00237">
    <property type="entry name" value="GPCRRHODOPSN"/>
</dbReference>
<keyword evidence="5" id="KW-0297">G-protein coupled receptor</keyword>
<name>A0A1S3JQF1_LINAN</name>
<gene>
    <name evidence="13" type="primary">LOC106175098</name>
</gene>
<reference evidence="13" key="1">
    <citation type="submission" date="2025-08" db="UniProtKB">
        <authorList>
            <consortium name="RefSeq"/>
        </authorList>
    </citation>
    <scope>IDENTIFICATION</scope>
    <source>
        <tissue evidence="13">Gonads</tissue>
    </source>
</reference>
<evidence type="ECO:0000313" key="13">
    <source>
        <dbReference type="RefSeq" id="XP_013412381.1"/>
    </source>
</evidence>
<evidence type="ECO:0000256" key="10">
    <source>
        <dbReference type="SAM" id="Phobius"/>
    </source>
</evidence>
<evidence type="ECO:0000256" key="8">
    <source>
        <dbReference type="ARBA" id="ARBA00023180"/>
    </source>
</evidence>
<dbReference type="PANTHER" id="PTHR24246">
    <property type="entry name" value="OLFACTORY RECEPTOR AND ADENOSINE RECEPTOR"/>
    <property type="match status" value="1"/>
</dbReference>
<dbReference type="Proteomes" id="UP000085678">
    <property type="component" value="Unplaced"/>
</dbReference>
<evidence type="ECO:0000256" key="7">
    <source>
        <dbReference type="ARBA" id="ARBA00023170"/>
    </source>
</evidence>
<feature type="transmembrane region" description="Helical" evidence="10">
    <location>
        <begin position="63"/>
        <end position="87"/>
    </location>
</feature>
<sequence>MSLKKNLNLSWDRATEVTALSVERKMVSLYMLEHGHFVGNGTHRPGNGTGYHGHDGSLSEEDIIFIVFIILYIIGLVANALSFAAILNIKRITARMILICNLALVDGLVFLFLLLSDCVHVIYECRNSMDFVLLSLLEMAGLTLLTLGLEMYIAVCKPLHYSSWITKRWSWTALALIWGFVVGKLFILILSNVHDFCTYGDTVEGVFQIQIKVQYYGSILIFATCMAASTVFYIRIFLDVRSNQWAYDKARRTSGSGPSREDRQRHVKTTITLFLLYGTLALSWGPWVIATFLSNVVQVCDPEICPDVLLTSFILVWINSLLDPIIYGIRLPDIRQGYRRLFRRCCKCRQNTWDYDAPYTSRSCNSTRINSTSL</sequence>
<dbReference type="CDD" id="cd00637">
    <property type="entry name" value="7tm_classA_rhodopsin-like"/>
    <property type="match status" value="1"/>
</dbReference>
<dbReference type="InParanoid" id="A0A1S3JQF1"/>
<dbReference type="GO" id="GO:0005886">
    <property type="term" value="C:plasma membrane"/>
    <property type="evidence" value="ECO:0007669"/>
    <property type="project" value="UniProtKB-SubCell"/>
</dbReference>
<dbReference type="PROSITE" id="PS50262">
    <property type="entry name" value="G_PROTEIN_RECEP_F1_2"/>
    <property type="match status" value="1"/>
</dbReference>
<keyword evidence="9" id="KW-0807">Transducer</keyword>
<proteinExistence type="predicted"/>
<evidence type="ECO:0000256" key="5">
    <source>
        <dbReference type="ARBA" id="ARBA00023040"/>
    </source>
</evidence>
<keyword evidence="8" id="KW-0325">Glycoprotein</keyword>
<dbReference type="AlphaFoldDB" id="A0A1S3JQF1"/>
<organism evidence="12 13">
    <name type="scientific">Lingula anatina</name>
    <name type="common">Brachiopod</name>
    <name type="synonym">Lingula unguis</name>
    <dbReference type="NCBI Taxonomy" id="7574"/>
    <lineage>
        <taxon>Eukaryota</taxon>
        <taxon>Metazoa</taxon>
        <taxon>Spiralia</taxon>
        <taxon>Lophotrochozoa</taxon>
        <taxon>Brachiopoda</taxon>
        <taxon>Linguliformea</taxon>
        <taxon>Lingulata</taxon>
        <taxon>Lingulida</taxon>
        <taxon>Linguloidea</taxon>
        <taxon>Lingulidae</taxon>
        <taxon>Lingula</taxon>
    </lineage>
</organism>
<feature type="transmembrane region" description="Helical" evidence="10">
    <location>
        <begin position="270"/>
        <end position="289"/>
    </location>
</feature>
<feature type="transmembrane region" description="Helical" evidence="10">
    <location>
        <begin position="309"/>
        <end position="329"/>
    </location>
</feature>
<feature type="transmembrane region" description="Helical" evidence="10">
    <location>
        <begin position="129"/>
        <end position="149"/>
    </location>
</feature>
<dbReference type="InterPro" id="IPR017452">
    <property type="entry name" value="GPCR_Rhodpsn_7TM"/>
</dbReference>
<evidence type="ECO:0000313" key="12">
    <source>
        <dbReference type="Proteomes" id="UP000085678"/>
    </source>
</evidence>
<keyword evidence="12" id="KW-1185">Reference proteome</keyword>
<dbReference type="KEGG" id="lak:106175098"/>
<keyword evidence="6 10" id="KW-0472">Membrane</keyword>
<dbReference type="GO" id="GO:0004930">
    <property type="term" value="F:G protein-coupled receptor activity"/>
    <property type="evidence" value="ECO:0007669"/>
    <property type="project" value="UniProtKB-KW"/>
</dbReference>
<evidence type="ECO:0000256" key="4">
    <source>
        <dbReference type="ARBA" id="ARBA00022989"/>
    </source>
</evidence>
<evidence type="ECO:0000256" key="1">
    <source>
        <dbReference type="ARBA" id="ARBA00004651"/>
    </source>
</evidence>
<dbReference type="SUPFAM" id="SSF81321">
    <property type="entry name" value="Family A G protein-coupled receptor-like"/>
    <property type="match status" value="1"/>
</dbReference>
<feature type="transmembrane region" description="Helical" evidence="10">
    <location>
        <begin position="99"/>
        <end position="123"/>
    </location>
</feature>
<dbReference type="Gene3D" id="1.20.1070.10">
    <property type="entry name" value="Rhodopsin 7-helix transmembrane proteins"/>
    <property type="match status" value="1"/>
</dbReference>
<feature type="transmembrane region" description="Helical" evidence="10">
    <location>
        <begin position="169"/>
        <end position="193"/>
    </location>
</feature>
<comment type="subcellular location">
    <subcellularLocation>
        <location evidence="1">Cell membrane</location>
        <topology evidence="1">Multi-pass membrane protein</topology>
    </subcellularLocation>
</comment>